<keyword evidence="5" id="KW-1185">Reference proteome</keyword>
<evidence type="ECO:0000256" key="1">
    <source>
        <dbReference type="ARBA" id="ARBA00023136"/>
    </source>
</evidence>
<dbReference type="PANTHER" id="PTHR38038:SF1">
    <property type="entry name" value="PENICILLIN-BINDING PROTEIN ACTIVATOR LPOA"/>
    <property type="match status" value="1"/>
</dbReference>
<gene>
    <name evidence="4" type="ORF">H9C73_01375</name>
</gene>
<dbReference type="Proteomes" id="UP000810171">
    <property type="component" value="Unassembled WGS sequence"/>
</dbReference>
<feature type="region of interest" description="Disordered" evidence="2">
    <location>
        <begin position="604"/>
        <end position="631"/>
    </location>
</feature>
<feature type="compositionally biased region" description="Low complexity" evidence="2">
    <location>
        <begin position="622"/>
        <end position="631"/>
    </location>
</feature>
<reference evidence="4 5" key="1">
    <citation type="submission" date="2020-09" db="EMBL/GenBank/DDBJ databases">
        <authorList>
            <person name="Tanuku N.R.S."/>
        </authorList>
    </citation>
    <scope>NUCLEOTIDE SEQUENCE [LARGE SCALE GENOMIC DNA]</scope>
    <source>
        <strain evidence="4 5">AK62</strain>
    </source>
</reference>
<evidence type="ECO:0000256" key="2">
    <source>
        <dbReference type="SAM" id="MobiDB-lite"/>
    </source>
</evidence>
<feature type="chain" id="PRO_5047447707" evidence="3">
    <location>
        <begin position="21"/>
        <end position="631"/>
    </location>
</feature>
<evidence type="ECO:0000256" key="3">
    <source>
        <dbReference type="SAM" id="SignalP"/>
    </source>
</evidence>
<name>A0ABS3Z6Z1_9GAMM</name>
<keyword evidence="1" id="KW-0472">Membrane</keyword>
<dbReference type="CDD" id="cd06339">
    <property type="entry name" value="PBP1_YraM_LppC_lipoprotein-like"/>
    <property type="match status" value="1"/>
</dbReference>
<accession>A0ABS3Z6Z1</accession>
<comment type="caution">
    <text evidence="4">The sequence shown here is derived from an EMBL/GenBank/DDBJ whole genome shotgun (WGS) entry which is preliminary data.</text>
</comment>
<dbReference type="PANTHER" id="PTHR38038">
    <property type="entry name" value="PENICILLIN-BINDING PROTEIN ACTIVATOR LPOA"/>
    <property type="match status" value="1"/>
</dbReference>
<feature type="signal peptide" evidence="3">
    <location>
        <begin position="1"/>
        <end position="20"/>
    </location>
</feature>
<dbReference type="PROSITE" id="PS51257">
    <property type="entry name" value="PROKAR_LIPOPROTEIN"/>
    <property type="match status" value="1"/>
</dbReference>
<proteinExistence type="predicted"/>
<dbReference type="RefSeq" id="WP_209285990.1">
    <property type="nucleotide sequence ID" value="NZ_JACVEW010000002.1"/>
</dbReference>
<evidence type="ECO:0000313" key="4">
    <source>
        <dbReference type="EMBL" id="MBP0047371.1"/>
    </source>
</evidence>
<dbReference type="Pfam" id="PF04348">
    <property type="entry name" value="LppC"/>
    <property type="match status" value="1"/>
</dbReference>
<dbReference type="InterPro" id="IPR007443">
    <property type="entry name" value="LpoA"/>
</dbReference>
<dbReference type="EMBL" id="JACVEW010000002">
    <property type="protein sequence ID" value="MBP0047371.1"/>
    <property type="molecule type" value="Genomic_DNA"/>
</dbReference>
<dbReference type="Gene3D" id="1.25.40.650">
    <property type="match status" value="1"/>
</dbReference>
<evidence type="ECO:0000313" key="5">
    <source>
        <dbReference type="Proteomes" id="UP000810171"/>
    </source>
</evidence>
<dbReference type="Gene3D" id="3.40.50.2300">
    <property type="match status" value="2"/>
</dbReference>
<keyword evidence="3" id="KW-0732">Signal</keyword>
<protein>
    <submittedName>
        <fullName evidence="4">Penicillin-binding protein activator</fullName>
    </submittedName>
</protein>
<sequence length="631" mass="69833">MTILHRLSFGLLLTAALVSGCSTPQKPPQVVDTTTVVTQTPQQLLAEAASQPPVPAARLRLRAAQMLLEADQQEPALNALREIELTSLPPELLLEVVTLRLPIENDANARLMLEQLDRDSLNQLPAELQAQMARLRAGALLQQNNPLAAARELMLSSQLSLDPDEQQQYHNQIWQTLLQVPESQLRNALAKGNDYFEQGWFELALMLRPVTDLPAREKALSEWRLLWESHPAIKLPPEGLMGIQMSGEILSANRIGVILPLTGDLATPAAAIREGMDAALEVARQQGQPTPTLVNIDSSRLVDASQILPQVEQLNLDLLIGPLDSTLIEQLALMPDLNVPVLALNPAPEGPSTPWQLELSSEHEARTVAEQALNDGHTRFLVITPNAPWGERVRDTLRASIEQAGGQIVGTLAYDARANYDHQVAQLMMTDASQTREDALRKVLRHRLEFQERRRQDADAILMTALPDAARLIKPMLDYHFAADLPVYATSHLYPGHPDATRDVDLNGIRFCDLPWILQAPSDAHRWLSSSGKNTLSRFGRLYALGIDTIEVYPWLEQLEKTPGAYIEAETGRLSMQPNRRLKRQLACTEFKDGIPASVSEYKEAMEQAAAEASDAAETETPETPQTTNPL</sequence>
<dbReference type="SUPFAM" id="SSF53822">
    <property type="entry name" value="Periplasmic binding protein-like I"/>
    <property type="match status" value="1"/>
</dbReference>
<organism evidence="4 5">
    <name type="scientific">Marinobacterium alkalitolerans</name>
    <dbReference type="NCBI Taxonomy" id="1542925"/>
    <lineage>
        <taxon>Bacteria</taxon>
        <taxon>Pseudomonadati</taxon>
        <taxon>Pseudomonadota</taxon>
        <taxon>Gammaproteobacteria</taxon>
        <taxon>Oceanospirillales</taxon>
        <taxon>Oceanospirillaceae</taxon>
        <taxon>Marinobacterium</taxon>
    </lineage>
</organism>
<dbReference type="InterPro" id="IPR028082">
    <property type="entry name" value="Peripla_BP_I"/>
</dbReference>